<sequence>MATDFHFSPDGFSEFSCRLRLVTPPSARPDTLCRRASKQLLVPLIRTSSESKKMTTMKRFPPRSTFTGFEQHNCVK</sequence>
<organism evidence="1 2">
    <name type="scientific">Caerostris extrusa</name>
    <name type="common">Bark spider</name>
    <name type="synonym">Caerostris bankana</name>
    <dbReference type="NCBI Taxonomy" id="172846"/>
    <lineage>
        <taxon>Eukaryota</taxon>
        <taxon>Metazoa</taxon>
        <taxon>Ecdysozoa</taxon>
        <taxon>Arthropoda</taxon>
        <taxon>Chelicerata</taxon>
        <taxon>Arachnida</taxon>
        <taxon>Araneae</taxon>
        <taxon>Araneomorphae</taxon>
        <taxon>Entelegynae</taxon>
        <taxon>Araneoidea</taxon>
        <taxon>Araneidae</taxon>
        <taxon>Caerostris</taxon>
    </lineage>
</organism>
<evidence type="ECO:0000313" key="1">
    <source>
        <dbReference type="EMBL" id="GIY96688.1"/>
    </source>
</evidence>
<keyword evidence="2" id="KW-1185">Reference proteome</keyword>
<name>A0AAV4XPV1_CAEEX</name>
<dbReference type="AlphaFoldDB" id="A0AAV4XPV1"/>
<dbReference type="Proteomes" id="UP001054945">
    <property type="component" value="Unassembled WGS sequence"/>
</dbReference>
<reference evidence="1 2" key="1">
    <citation type="submission" date="2021-06" db="EMBL/GenBank/DDBJ databases">
        <title>Caerostris extrusa draft genome.</title>
        <authorList>
            <person name="Kono N."/>
            <person name="Arakawa K."/>
        </authorList>
    </citation>
    <scope>NUCLEOTIDE SEQUENCE [LARGE SCALE GENOMIC DNA]</scope>
</reference>
<comment type="caution">
    <text evidence="1">The sequence shown here is derived from an EMBL/GenBank/DDBJ whole genome shotgun (WGS) entry which is preliminary data.</text>
</comment>
<proteinExistence type="predicted"/>
<accession>A0AAV4XPV1</accession>
<gene>
    <name evidence="1" type="ORF">CEXT_281721</name>
</gene>
<evidence type="ECO:0000313" key="2">
    <source>
        <dbReference type="Proteomes" id="UP001054945"/>
    </source>
</evidence>
<dbReference type="EMBL" id="BPLR01000690">
    <property type="protein sequence ID" value="GIY96688.1"/>
    <property type="molecule type" value="Genomic_DNA"/>
</dbReference>
<protein>
    <submittedName>
        <fullName evidence="1">Uncharacterized protein</fullName>
    </submittedName>
</protein>